<dbReference type="EnsemblMetazoa" id="ISCW017958-RA">
    <property type="protein sequence ID" value="ISCW017958-PA"/>
    <property type="gene ID" value="ISCW017958"/>
</dbReference>
<dbReference type="PaxDb" id="6945-B7PH21"/>
<dbReference type="EMBL" id="DS710581">
    <property type="protein sequence ID" value="EEC05893.1"/>
    <property type="molecule type" value="Genomic_DNA"/>
</dbReference>
<dbReference type="VEuPathDB" id="VectorBase:ISCI017958"/>
<protein>
    <submittedName>
        <fullName evidence="1 2">Uncharacterized protein</fullName>
    </submittedName>
</protein>
<dbReference type="InParanoid" id="B7PH21"/>
<gene>
    <name evidence="1" type="ORF">IscW_ISCW017958</name>
</gene>
<dbReference type="AlphaFoldDB" id="B7PH21"/>
<dbReference type="OrthoDB" id="6502487at2759"/>
<dbReference type="Proteomes" id="UP000001555">
    <property type="component" value="Unassembled WGS sequence"/>
</dbReference>
<dbReference type="VEuPathDB" id="VectorBase:ISCW017958"/>
<evidence type="ECO:0007829" key="4">
    <source>
        <dbReference type="PeptideAtlas" id="B7PH21"/>
    </source>
</evidence>
<reference evidence="1 3" key="1">
    <citation type="submission" date="2008-03" db="EMBL/GenBank/DDBJ databases">
        <title>Annotation of Ixodes scapularis.</title>
        <authorList>
            <consortium name="Ixodes scapularis Genome Project Consortium"/>
            <person name="Caler E."/>
            <person name="Hannick L.I."/>
            <person name="Bidwell S."/>
            <person name="Joardar V."/>
            <person name="Thiagarajan M."/>
            <person name="Amedeo P."/>
            <person name="Galinsky K.J."/>
            <person name="Schobel S."/>
            <person name="Inman J."/>
            <person name="Hostetler J."/>
            <person name="Miller J."/>
            <person name="Hammond M."/>
            <person name="Megy K."/>
            <person name="Lawson D."/>
            <person name="Kodira C."/>
            <person name="Sutton G."/>
            <person name="Meyer J."/>
            <person name="Hill C.A."/>
            <person name="Birren B."/>
            <person name="Nene V."/>
            <person name="Collins F."/>
            <person name="Alarcon-Chaidez F."/>
            <person name="Wikel S."/>
            <person name="Strausberg R."/>
        </authorList>
    </citation>
    <scope>NUCLEOTIDE SEQUENCE [LARGE SCALE GENOMIC DNA]</scope>
    <source>
        <strain evidence="3">Wikel</strain>
        <strain evidence="1">Wikel colony</strain>
    </source>
</reference>
<dbReference type="VEuPathDB" id="VectorBase:ISCP_037718"/>
<name>B7PH21_IXOSC</name>
<keyword evidence="3" id="KW-1185">Reference proteome</keyword>
<evidence type="ECO:0000313" key="1">
    <source>
        <dbReference type="EMBL" id="EEC05893.1"/>
    </source>
</evidence>
<reference evidence="2" key="2">
    <citation type="submission" date="2020-05" db="UniProtKB">
        <authorList>
            <consortium name="EnsemblMetazoa"/>
        </authorList>
    </citation>
    <scope>IDENTIFICATION</scope>
    <source>
        <strain evidence="2">wikel</strain>
    </source>
</reference>
<sequence>MSVVPVLSVPSIEYEKFEMETAAKLWKVVDKVNEPAATGGAYRALAAFSTSCHTLKVLPDADVPLDANDWYRSFLVPSAWCLFMERAFRAAEESRRAELEYLRSHGKLPGTAEEVAARLGTCWLWY</sequence>
<evidence type="ECO:0000313" key="2">
    <source>
        <dbReference type="EnsemblMetazoa" id="ISCW017958-PA"/>
    </source>
</evidence>
<keyword evidence="4" id="KW-1267">Proteomics identification</keyword>
<dbReference type="EMBL" id="ABJB011035924">
    <property type="status" value="NOT_ANNOTATED_CDS"/>
    <property type="molecule type" value="Genomic_DNA"/>
</dbReference>
<feature type="non-terminal residue" evidence="1">
    <location>
        <position position="126"/>
    </location>
</feature>
<dbReference type="EMBL" id="ABJB010798281">
    <property type="status" value="NOT_ANNOTATED_CDS"/>
    <property type="molecule type" value="Genomic_DNA"/>
</dbReference>
<proteinExistence type="evidence at protein level"/>
<dbReference type="EMBL" id="ABJB010506566">
    <property type="status" value="NOT_ANNOTATED_CDS"/>
    <property type="molecule type" value="Genomic_DNA"/>
</dbReference>
<dbReference type="EMBL" id="ABJB010057424">
    <property type="status" value="NOT_ANNOTATED_CDS"/>
    <property type="molecule type" value="Genomic_DNA"/>
</dbReference>
<dbReference type="EMBL" id="ABJB010326607">
    <property type="status" value="NOT_ANNOTATED_CDS"/>
    <property type="molecule type" value="Genomic_DNA"/>
</dbReference>
<dbReference type="STRING" id="6945.B7PH21"/>
<accession>B7PH21</accession>
<evidence type="ECO:0000313" key="3">
    <source>
        <dbReference type="Proteomes" id="UP000001555"/>
    </source>
</evidence>
<dbReference type="EMBL" id="ABJB011020539">
    <property type="status" value="NOT_ANNOTATED_CDS"/>
    <property type="molecule type" value="Genomic_DNA"/>
</dbReference>
<organism>
    <name type="scientific">Ixodes scapularis</name>
    <name type="common">Black-legged tick</name>
    <name type="synonym">Deer tick</name>
    <dbReference type="NCBI Taxonomy" id="6945"/>
    <lineage>
        <taxon>Eukaryota</taxon>
        <taxon>Metazoa</taxon>
        <taxon>Ecdysozoa</taxon>
        <taxon>Arthropoda</taxon>
        <taxon>Chelicerata</taxon>
        <taxon>Arachnida</taxon>
        <taxon>Acari</taxon>
        <taxon>Parasitiformes</taxon>
        <taxon>Ixodida</taxon>
        <taxon>Ixodoidea</taxon>
        <taxon>Ixodidae</taxon>
        <taxon>Ixodinae</taxon>
        <taxon>Ixodes</taxon>
    </lineage>
</organism>
<dbReference type="HOGENOM" id="CLU_1987124_0_0_1"/>